<dbReference type="InterPro" id="IPR029016">
    <property type="entry name" value="GAF-like_dom_sf"/>
</dbReference>
<organism evidence="2 3">
    <name type="scientific">Hymenobacter bucti</name>
    <dbReference type="NCBI Taxonomy" id="1844114"/>
    <lineage>
        <taxon>Bacteria</taxon>
        <taxon>Pseudomonadati</taxon>
        <taxon>Bacteroidota</taxon>
        <taxon>Cytophagia</taxon>
        <taxon>Cytophagales</taxon>
        <taxon>Hymenobacteraceae</taxon>
        <taxon>Hymenobacter</taxon>
    </lineage>
</organism>
<evidence type="ECO:0000313" key="3">
    <source>
        <dbReference type="Proteomes" id="UP001597197"/>
    </source>
</evidence>
<dbReference type="RefSeq" id="WP_382316205.1">
    <property type="nucleotide sequence ID" value="NZ_JBHUFD010000008.1"/>
</dbReference>
<evidence type="ECO:0000259" key="1">
    <source>
        <dbReference type="Pfam" id="PF01590"/>
    </source>
</evidence>
<sequence length="242" mass="26663">MTDYTHLIPANDTQRLAALQAYQLLGTTPDAVFDELVRLVAQLFEVPIALISLVAKDTVEFTGNFGLPDLRVVDRPDSICSVAVLHDTTTLFEDLHADPCQLTNQVAAQQLNLGFYAGHPLHTSTGYNIGSLCLIDHQPRALSALEQQRLATLADVVLELFDLRLAVLKRPEVAQAMWDTIHRSIGTSLTRIDTLRSLGQWEESATTPAAQQYQRSIDEEAQLVIQALRAEVRAALRQIAAA</sequence>
<dbReference type="Gene3D" id="3.30.450.40">
    <property type="match status" value="1"/>
</dbReference>
<reference evidence="3" key="1">
    <citation type="journal article" date="2019" name="Int. J. Syst. Evol. Microbiol.">
        <title>The Global Catalogue of Microorganisms (GCM) 10K type strain sequencing project: providing services to taxonomists for standard genome sequencing and annotation.</title>
        <authorList>
            <consortium name="The Broad Institute Genomics Platform"/>
            <consortium name="The Broad Institute Genome Sequencing Center for Infectious Disease"/>
            <person name="Wu L."/>
            <person name="Ma J."/>
        </authorList>
    </citation>
    <scope>NUCLEOTIDE SEQUENCE [LARGE SCALE GENOMIC DNA]</scope>
    <source>
        <strain evidence="3">CGMCC 1.15795</strain>
    </source>
</reference>
<dbReference type="Pfam" id="PF01590">
    <property type="entry name" value="GAF"/>
    <property type="match status" value="1"/>
</dbReference>
<accession>A0ABW4QYL5</accession>
<feature type="domain" description="GAF" evidence="1">
    <location>
        <begin position="29"/>
        <end position="156"/>
    </location>
</feature>
<gene>
    <name evidence="2" type="ORF">ACFSDX_18375</name>
</gene>
<dbReference type="EMBL" id="JBHUFD010000008">
    <property type="protein sequence ID" value="MFD1874417.1"/>
    <property type="molecule type" value="Genomic_DNA"/>
</dbReference>
<keyword evidence="3" id="KW-1185">Reference proteome</keyword>
<dbReference type="PANTHER" id="PTHR43102:SF2">
    <property type="entry name" value="GAF DOMAIN-CONTAINING PROTEIN"/>
    <property type="match status" value="1"/>
</dbReference>
<evidence type="ECO:0000313" key="2">
    <source>
        <dbReference type="EMBL" id="MFD1874417.1"/>
    </source>
</evidence>
<proteinExistence type="predicted"/>
<protein>
    <submittedName>
        <fullName evidence="2">GAF domain-containing protein</fullName>
    </submittedName>
</protein>
<name>A0ABW4QYL5_9BACT</name>
<dbReference type="PANTHER" id="PTHR43102">
    <property type="entry name" value="SLR1143 PROTEIN"/>
    <property type="match status" value="1"/>
</dbReference>
<dbReference type="Proteomes" id="UP001597197">
    <property type="component" value="Unassembled WGS sequence"/>
</dbReference>
<dbReference type="SUPFAM" id="SSF55781">
    <property type="entry name" value="GAF domain-like"/>
    <property type="match status" value="1"/>
</dbReference>
<comment type="caution">
    <text evidence="2">The sequence shown here is derived from an EMBL/GenBank/DDBJ whole genome shotgun (WGS) entry which is preliminary data.</text>
</comment>
<dbReference type="InterPro" id="IPR003018">
    <property type="entry name" value="GAF"/>
</dbReference>